<dbReference type="Proteomes" id="UP000001660">
    <property type="component" value="Chromosome"/>
</dbReference>
<evidence type="ECO:0000313" key="3">
    <source>
        <dbReference type="Proteomes" id="UP000001660"/>
    </source>
</evidence>
<dbReference type="eggNOG" id="COG1215">
    <property type="taxonomic scope" value="Bacteria"/>
</dbReference>
<name>D8PFR5_9BACT</name>
<dbReference type="PANTHER" id="PTHR22916:SF3">
    <property type="entry name" value="UDP-GLCNAC:BETAGAL BETA-1,3-N-ACETYLGLUCOSAMINYLTRANSFERASE-LIKE PROTEIN 1"/>
    <property type="match status" value="1"/>
</dbReference>
<dbReference type="EMBL" id="FP929003">
    <property type="protein sequence ID" value="CBK42102.1"/>
    <property type="molecule type" value="Genomic_DNA"/>
</dbReference>
<dbReference type="PANTHER" id="PTHR22916">
    <property type="entry name" value="GLYCOSYLTRANSFERASE"/>
    <property type="match status" value="1"/>
</dbReference>
<dbReference type="CAZy" id="GT2">
    <property type="family name" value="Glycosyltransferase Family 2"/>
</dbReference>
<gene>
    <name evidence="2" type="ORF">NIDE2391</name>
</gene>
<dbReference type="InterPro" id="IPR001173">
    <property type="entry name" value="Glyco_trans_2-like"/>
</dbReference>
<protein>
    <submittedName>
        <fullName evidence="2">Putative Glycosyl transferase, family 2</fullName>
        <ecNumber evidence="2">2.4.1.-</ecNumber>
    </submittedName>
</protein>
<dbReference type="InterPro" id="IPR029044">
    <property type="entry name" value="Nucleotide-diphossugar_trans"/>
</dbReference>
<dbReference type="Gene3D" id="3.90.550.10">
    <property type="entry name" value="Spore Coat Polysaccharide Biosynthesis Protein SpsA, Chain A"/>
    <property type="match status" value="1"/>
</dbReference>
<evidence type="ECO:0000313" key="2">
    <source>
        <dbReference type="EMBL" id="CBK42102.1"/>
    </source>
</evidence>
<accession>D8PFR5</accession>
<keyword evidence="2" id="KW-0328">Glycosyltransferase</keyword>
<proteinExistence type="predicted"/>
<keyword evidence="2" id="KW-0808">Transferase</keyword>
<dbReference type="CDD" id="cd00761">
    <property type="entry name" value="Glyco_tranf_GTA_type"/>
    <property type="match status" value="1"/>
</dbReference>
<organism evidence="2 3">
    <name type="scientific">Nitrospira defluvii</name>
    <dbReference type="NCBI Taxonomy" id="330214"/>
    <lineage>
        <taxon>Bacteria</taxon>
        <taxon>Pseudomonadati</taxon>
        <taxon>Nitrospirota</taxon>
        <taxon>Nitrospiria</taxon>
        <taxon>Nitrospirales</taxon>
        <taxon>Nitrospiraceae</taxon>
        <taxon>Nitrospira</taxon>
    </lineage>
</organism>
<dbReference type="SUPFAM" id="SSF53448">
    <property type="entry name" value="Nucleotide-diphospho-sugar transferases"/>
    <property type="match status" value="1"/>
</dbReference>
<evidence type="ECO:0000259" key="1">
    <source>
        <dbReference type="Pfam" id="PF00535"/>
    </source>
</evidence>
<dbReference type="EC" id="2.4.1.-" evidence="2"/>
<keyword evidence="3" id="KW-1185">Reference proteome</keyword>
<dbReference type="AlphaFoldDB" id="D8PFR5"/>
<dbReference type="HOGENOM" id="CLU_828169_0_0_0"/>
<dbReference type="GO" id="GO:0016758">
    <property type="term" value="F:hexosyltransferase activity"/>
    <property type="evidence" value="ECO:0007669"/>
    <property type="project" value="UniProtKB-ARBA"/>
</dbReference>
<reference evidence="2 3" key="1">
    <citation type="journal article" date="2010" name="Proc. Natl. Acad. Sci. U.S.A.">
        <title>A Nitrospira metagenome illuminates the physiology and evolution of globally important nitrite-oxidizing bacteria.</title>
        <authorList>
            <person name="Lucker S."/>
            <person name="Wagner M."/>
            <person name="Maixner F."/>
            <person name="Pelletier E."/>
            <person name="Koch H."/>
            <person name="Vacherie B."/>
            <person name="Rattei T."/>
            <person name="Sinninghe Damste J."/>
            <person name="Spieck E."/>
            <person name="Le Paslier D."/>
            <person name="Daims H."/>
        </authorList>
    </citation>
    <scope>NUCLEOTIDE SEQUENCE [LARGE SCALE GENOMIC DNA]</scope>
</reference>
<sequence>MTPDKRIYKLSVVIPAYNVAGYVQQAIHSVHAQTRRADEVVVVNDGSTDETAALLADLPGIKVVTQSNRGLSAARNAGTRAATGDFIVLLDADDYWHPQHLEVISRVLIYRPEAKWISTCWTSFNSPNPTMPLPITMQKVIRYDYPLYAAYRNRLLPSATAVARDTLVSIGGFPDDVRRSGEDKICWANLAAAGHHLYFVKAATCFYRLHPTSISSTEAASTERLSTLFDRHSRVQHAILAGTSTASTLAFLRGMALRTLLPVPDYTGSAEALRIWDQKWGPYAGLIGKLFRRAISMQRPITRLSQFTLKAYLRLAGIWTARRARVCQFVFQEDR</sequence>
<dbReference type="Pfam" id="PF00535">
    <property type="entry name" value="Glycos_transf_2"/>
    <property type="match status" value="1"/>
</dbReference>
<dbReference type="STRING" id="330214.NIDE2391"/>
<dbReference type="KEGG" id="nde:NIDE2391"/>
<feature type="domain" description="Glycosyltransferase 2-like" evidence="1">
    <location>
        <begin position="11"/>
        <end position="106"/>
    </location>
</feature>